<feature type="transmembrane region" description="Helical" evidence="1">
    <location>
        <begin position="84"/>
        <end position="103"/>
    </location>
</feature>
<dbReference type="EMBL" id="LAZR01032561">
    <property type="protein sequence ID" value="KKL50538.1"/>
    <property type="molecule type" value="Genomic_DNA"/>
</dbReference>
<reference evidence="2" key="1">
    <citation type="journal article" date="2015" name="Nature">
        <title>Complex archaea that bridge the gap between prokaryotes and eukaryotes.</title>
        <authorList>
            <person name="Spang A."/>
            <person name="Saw J.H."/>
            <person name="Jorgensen S.L."/>
            <person name="Zaremba-Niedzwiedzka K."/>
            <person name="Martijn J."/>
            <person name="Lind A.E."/>
            <person name="van Eijk R."/>
            <person name="Schleper C."/>
            <person name="Guy L."/>
            <person name="Ettema T.J."/>
        </authorList>
    </citation>
    <scope>NUCLEOTIDE SEQUENCE</scope>
</reference>
<keyword evidence="1" id="KW-0812">Transmembrane</keyword>
<organism evidence="2">
    <name type="scientific">marine sediment metagenome</name>
    <dbReference type="NCBI Taxonomy" id="412755"/>
    <lineage>
        <taxon>unclassified sequences</taxon>
        <taxon>metagenomes</taxon>
        <taxon>ecological metagenomes</taxon>
    </lineage>
</organism>
<keyword evidence="1" id="KW-1133">Transmembrane helix</keyword>
<gene>
    <name evidence="2" type="ORF">LCGC14_2304490</name>
</gene>
<proteinExistence type="predicted"/>
<evidence type="ECO:0000256" key="1">
    <source>
        <dbReference type="SAM" id="Phobius"/>
    </source>
</evidence>
<keyword evidence="1" id="KW-0472">Membrane</keyword>
<name>A0A0F9CMH2_9ZZZZ</name>
<evidence type="ECO:0000313" key="2">
    <source>
        <dbReference type="EMBL" id="KKL50538.1"/>
    </source>
</evidence>
<comment type="caution">
    <text evidence="2">The sequence shown here is derived from an EMBL/GenBank/DDBJ whole genome shotgun (WGS) entry which is preliminary data.</text>
</comment>
<feature type="transmembrane region" description="Helical" evidence="1">
    <location>
        <begin position="30"/>
        <end position="49"/>
    </location>
</feature>
<protein>
    <submittedName>
        <fullName evidence="2">Uncharacterized protein</fullName>
    </submittedName>
</protein>
<feature type="transmembrane region" description="Helical" evidence="1">
    <location>
        <begin position="61"/>
        <end position="78"/>
    </location>
</feature>
<accession>A0A0F9CMH2</accession>
<sequence length="106" mass="11902">MEKENLMARHRVGNSYLSDEELSEHQSENWKVWIFIIAALFTGFVVANITDGKIDLKLMRFSIIIGSAILVGVIAAKLSEVIRWAVYLSIVLGITFFVGSLIWSSL</sequence>
<dbReference type="AlphaFoldDB" id="A0A0F9CMH2"/>